<dbReference type="AlphaFoldDB" id="A0A1A7PM65"/>
<organism evidence="1 2">
    <name type="scientific">Gallibacterium genomosp. 3</name>
    <dbReference type="NCBI Taxonomy" id="505345"/>
    <lineage>
        <taxon>Bacteria</taxon>
        <taxon>Pseudomonadati</taxon>
        <taxon>Pseudomonadota</taxon>
        <taxon>Gammaproteobacteria</taxon>
        <taxon>Pasteurellales</taxon>
        <taxon>Pasteurellaceae</taxon>
        <taxon>Gallibacterium</taxon>
    </lineage>
</organism>
<dbReference type="Proteomes" id="UP000092626">
    <property type="component" value="Unassembled WGS sequence"/>
</dbReference>
<dbReference type="RefSeq" id="WP_065238008.1">
    <property type="nucleotide sequence ID" value="NZ_JTJR01000045.1"/>
</dbReference>
<name>A0A1A7PM65_9PAST</name>
<accession>A0A1A7PM65</accession>
<gene>
    <name evidence="1" type="ORF">QV06_10020</name>
</gene>
<evidence type="ECO:0000313" key="1">
    <source>
        <dbReference type="EMBL" id="OBX03179.1"/>
    </source>
</evidence>
<evidence type="ECO:0000313" key="2">
    <source>
        <dbReference type="Proteomes" id="UP000092626"/>
    </source>
</evidence>
<protein>
    <submittedName>
        <fullName evidence="1">Uncharacterized protein</fullName>
    </submittedName>
</protein>
<dbReference type="EMBL" id="JTJR01000045">
    <property type="protein sequence ID" value="OBX03179.1"/>
    <property type="molecule type" value="Genomic_DNA"/>
</dbReference>
<proteinExistence type="predicted"/>
<comment type="caution">
    <text evidence="1">The sequence shown here is derived from an EMBL/GenBank/DDBJ whole genome shotgun (WGS) entry which is preliminary data.</text>
</comment>
<reference evidence="1 2" key="1">
    <citation type="submission" date="2014-11" db="EMBL/GenBank/DDBJ databases">
        <title>Pan-genome of Gallibacterium spp.</title>
        <authorList>
            <person name="Kudirkiene E."/>
            <person name="Bojesen A.M."/>
        </authorList>
    </citation>
    <scope>NUCLEOTIDE SEQUENCE [LARGE SCALE GENOMIC DNA]</scope>
    <source>
        <strain evidence="1 2">59/S3/89</strain>
    </source>
</reference>
<sequence>MKSQILVNLKINAKLQPFLRHDIEDNIEKLINEYQIPCEINGGGTYQNEDGTIDSCDINFICLKEDLDQVIQFLKSLPNPKGSEISYYENEAVENSEPMQIAIGDLECLCYRFNGQDLPKEVYQDNNINDVIDTMMEVLTGYFVFYSYEELEHTYFYFYGKSYQQMKDLLKDFDKKFALCQQCLIEQIV</sequence>